<dbReference type="EMBL" id="JARKIE010000154">
    <property type="protein sequence ID" value="KAJ7674455.1"/>
    <property type="molecule type" value="Genomic_DNA"/>
</dbReference>
<keyword evidence="2" id="KW-1185">Reference proteome</keyword>
<sequence length="75" mass="8436">MPRRHYPRFRLEIQQRLTLKMRVALACLSLCWCPTNPAVLQVNTSHPNTCVSQESNEPSVSLPPSGFAPIAAFRT</sequence>
<evidence type="ECO:0000313" key="1">
    <source>
        <dbReference type="EMBL" id="KAJ7674455.1"/>
    </source>
</evidence>
<gene>
    <name evidence="1" type="ORF">B0H17DRAFT_1082089</name>
</gene>
<reference evidence="1" key="1">
    <citation type="submission" date="2023-03" db="EMBL/GenBank/DDBJ databases">
        <title>Massive genome expansion in bonnet fungi (Mycena s.s.) driven by repeated elements and novel gene families across ecological guilds.</title>
        <authorList>
            <consortium name="Lawrence Berkeley National Laboratory"/>
            <person name="Harder C.B."/>
            <person name="Miyauchi S."/>
            <person name="Viragh M."/>
            <person name="Kuo A."/>
            <person name="Thoen E."/>
            <person name="Andreopoulos B."/>
            <person name="Lu D."/>
            <person name="Skrede I."/>
            <person name="Drula E."/>
            <person name="Henrissat B."/>
            <person name="Morin E."/>
            <person name="Kohler A."/>
            <person name="Barry K."/>
            <person name="LaButti K."/>
            <person name="Morin E."/>
            <person name="Salamov A."/>
            <person name="Lipzen A."/>
            <person name="Mereny Z."/>
            <person name="Hegedus B."/>
            <person name="Baldrian P."/>
            <person name="Stursova M."/>
            <person name="Weitz H."/>
            <person name="Taylor A."/>
            <person name="Grigoriev I.V."/>
            <person name="Nagy L.G."/>
            <person name="Martin F."/>
            <person name="Kauserud H."/>
        </authorList>
    </citation>
    <scope>NUCLEOTIDE SEQUENCE</scope>
    <source>
        <strain evidence="1">CBHHK067</strain>
    </source>
</reference>
<evidence type="ECO:0000313" key="2">
    <source>
        <dbReference type="Proteomes" id="UP001221757"/>
    </source>
</evidence>
<name>A0AAD7D284_MYCRO</name>
<dbReference type="AlphaFoldDB" id="A0AAD7D284"/>
<comment type="caution">
    <text evidence="1">The sequence shown here is derived from an EMBL/GenBank/DDBJ whole genome shotgun (WGS) entry which is preliminary data.</text>
</comment>
<protein>
    <submittedName>
        <fullName evidence="1">Uncharacterized protein</fullName>
    </submittedName>
</protein>
<dbReference type="Proteomes" id="UP001221757">
    <property type="component" value="Unassembled WGS sequence"/>
</dbReference>
<organism evidence="1 2">
    <name type="scientific">Mycena rosella</name>
    <name type="common">Pink bonnet</name>
    <name type="synonym">Agaricus rosellus</name>
    <dbReference type="NCBI Taxonomy" id="1033263"/>
    <lineage>
        <taxon>Eukaryota</taxon>
        <taxon>Fungi</taxon>
        <taxon>Dikarya</taxon>
        <taxon>Basidiomycota</taxon>
        <taxon>Agaricomycotina</taxon>
        <taxon>Agaricomycetes</taxon>
        <taxon>Agaricomycetidae</taxon>
        <taxon>Agaricales</taxon>
        <taxon>Marasmiineae</taxon>
        <taxon>Mycenaceae</taxon>
        <taxon>Mycena</taxon>
    </lineage>
</organism>
<accession>A0AAD7D284</accession>
<proteinExistence type="predicted"/>